<sequence length="344" mass="39191">MTFQVLQYNVFGRPNEVSKDGQAERLARVPASLLAISKDIDVVTFAEADVQGEREAMLDAFQHLGFPYSTTILHDPNPFTSLINGGVLVVSKWPIVREAQHIYRHACHYSDCLAAKGVKYARVVKTVDNTIKVFNVFATHMQAWSTPQGRGDRVLQAQQMREFVDAMQIPHHEPLIFAGDFNVDNTTYKDEVQHLVDLLGAHMPKREWLDYVLWAKSPYQQPMNSPTLESRVNQVAPFIVDWSAPKDNMRMQLTDISDHYPVLSTFEFAVNNSPGHDNDPNSVHLDGCSTDDDCRFRNFRCYCRGPNCYFQGKRTDGWDLDSQHPVNRNCLYQKSSFKCLCGPN</sequence>
<keyword evidence="4" id="KW-0378">Hydrolase</keyword>
<dbReference type="EMBL" id="JAKCXM010000104">
    <property type="protein sequence ID" value="KAJ0402370.1"/>
    <property type="molecule type" value="Genomic_DNA"/>
</dbReference>
<dbReference type="PANTHER" id="PTHR16320:SF23">
    <property type="entry name" value="SPHINGOMYELINASE C 1"/>
    <property type="match status" value="1"/>
</dbReference>
<comment type="caution">
    <text evidence="6">The sequence shown here is derived from an EMBL/GenBank/DDBJ whole genome shotgun (WGS) entry which is preliminary data.</text>
</comment>
<dbReference type="InterPro" id="IPR036691">
    <property type="entry name" value="Endo/exonu/phosph_ase_sf"/>
</dbReference>
<dbReference type="GO" id="GO:0005576">
    <property type="term" value="C:extracellular region"/>
    <property type="evidence" value="ECO:0007669"/>
    <property type="project" value="InterPro"/>
</dbReference>
<dbReference type="InterPro" id="IPR005135">
    <property type="entry name" value="Endo/exonuclease/phosphatase"/>
</dbReference>
<accession>A0AAD5MC53</accession>
<reference evidence="6" key="1">
    <citation type="submission" date="2021-12" db="EMBL/GenBank/DDBJ databases">
        <title>Prjna785345.</title>
        <authorList>
            <person name="Rujirawat T."/>
            <person name="Krajaejun T."/>
        </authorList>
    </citation>
    <scope>NUCLEOTIDE SEQUENCE</scope>
    <source>
        <strain evidence="6">Pi057C3</strain>
    </source>
</reference>
<evidence type="ECO:0000313" key="6">
    <source>
        <dbReference type="EMBL" id="KAJ0402370.1"/>
    </source>
</evidence>
<dbReference type="SUPFAM" id="SSF56219">
    <property type="entry name" value="DNase I-like"/>
    <property type="match status" value="1"/>
</dbReference>
<dbReference type="InterPro" id="IPR038772">
    <property type="entry name" value="Sph/SMPD2-like"/>
</dbReference>
<dbReference type="Proteomes" id="UP001209570">
    <property type="component" value="Unassembled WGS sequence"/>
</dbReference>
<dbReference type="Pfam" id="PF03372">
    <property type="entry name" value="Exo_endo_phos"/>
    <property type="match status" value="1"/>
</dbReference>
<dbReference type="EC" id="3.1.4.12" evidence="2"/>
<dbReference type="CDD" id="cd09078">
    <property type="entry name" value="nSMase"/>
    <property type="match status" value="1"/>
</dbReference>
<feature type="domain" description="Endonuclease/exonuclease/phosphatase" evidence="5">
    <location>
        <begin position="6"/>
        <end position="185"/>
    </location>
</feature>
<comment type="similarity">
    <text evidence="1">Belongs to the neutral sphingomyelinase family.</text>
</comment>
<evidence type="ECO:0000256" key="4">
    <source>
        <dbReference type="ARBA" id="ARBA00022801"/>
    </source>
</evidence>
<dbReference type="Gene3D" id="3.60.10.10">
    <property type="entry name" value="Endonuclease/exonuclease/phosphatase"/>
    <property type="match status" value="1"/>
</dbReference>
<evidence type="ECO:0000256" key="1">
    <source>
        <dbReference type="ARBA" id="ARBA00006335"/>
    </source>
</evidence>
<dbReference type="GO" id="GO:0004767">
    <property type="term" value="F:sphingomyelin phosphodiesterase activity"/>
    <property type="evidence" value="ECO:0007669"/>
    <property type="project" value="UniProtKB-EC"/>
</dbReference>
<name>A0AAD5MC53_PYTIN</name>
<keyword evidence="7" id="KW-1185">Reference proteome</keyword>
<protein>
    <recommendedName>
        <fullName evidence="2">sphingomyelin phosphodiesterase</fullName>
        <ecNumber evidence="2">3.1.4.12</ecNumber>
    </recommendedName>
</protein>
<evidence type="ECO:0000313" key="7">
    <source>
        <dbReference type="Proteomes" id="UP001209570"/>
    </source>
</evidence>
<evidence type="ECO:0000256" key="2">
    <source>
        <dbReference type="ARBA" id="ARBA00012369"/>
    </source>
</evidence>
<proteinExistence type="inferred from homology"/>
<dbReference type="InterPro" id="IPR017766">
    <property type="entry name" value="Sphingomyelinase/PLipase_C"/>
</dbReference>
<dbReference type="PANTHER" id="PTHR16320">
    <property type="entry name" value="SPHINGOMYELINASE FAMILY MEMBER"/>
    <property type="match status" value="1"/>
</dbReference>
<dbReference type="AlphaFoldDB" id="A0AAD5MC53"/>
<organism evidence="6 7">
    <name type="scientific">Pythium insidiosum</name>
    <name type="common">Pythiosis disease agent</name>
    <dbReference type="NCBI Taxonomy" id="114742"/>
    <lineage>
        <taxon>Eukaryota</taxon>
        <taxon>Sar</taxon>
        <taxon>Stramenopiles</taxon>
        <taxon>Oomycota</taxon>
        <taxon>Peronosporomycetes</taxon>
        <taxon>Pythiales</taxon>
        <taxon>Pythiaceae</taxon>
        <taxon>Pythium</taxon>
    </lineage>
</organism>
<gene>
    <name evidence="6" type="ORF">P43SY_004603</name>
</gene>
<evidence type="ECO:0000256" key="3">
    <source>
        <dbReference type="ARBA" id="ARBA00022729"/>
    </source>
</evidence>
<evidence type="ECO:0000259" key="5">
    <source>
        <dbReference type="Pfam" id="PF03372"/>
    </source>
</evidence>
<keyword evidence="3" id="KW-0732">Signal</keyword>